<evidence type="ECO:0000256" key="1">
    <source>
        <dbReference type="SAM" id="MobiDB-lite"/>
    </source>
</evidence>
<dbReference type="GO" id="GO:0003677">
    <property type="term" value="F:DNA binding"/>
    <property type="evidence" value="ECO:0007669"/>
    <property type="project" value="InterPro"/>
</dbReference>
<keyword evidence="2" id="KW-0472">Membrane</keyword>
<feature type="transmembrane region" description="Helical" evidence="2">
    <location>
        <begin position="153"/>
        <end position="174"/>
    </location>
</feature>
<feature type="domain" description="Helix-hairpin-helix DNA-binding motif class 1" evidence="3">
    <location>
        <begin position="40"/>
        <end position="59"/>
    </location>
</feature>
<sequence>MKPKSSNTPLFIVWALMLLVCAWTPLYAADLININTADRAMLTELYGIGEVKAQAIIDYRTYNGPFRKVEDIMQVKGIGTVTFAAIKEQITVGSVEPLPPSAPVVSPAPPRSAPASSAVETSPPLPLTEPKQKVQQEAAVFTSREMPQAESTVMAYALGLVAIIVLGVAAVFYARTSEMQRATFSSADEFEIINE</sequence>
<evidence type="ECO:0000259" key="3">
    <source>
        <dbReference type="SMART" id="SM00278"/>
    </source>
</evidence>
<dbReference type="AlphaFoldDB" id="A0A1F4XF36"/>
<reference evidence="4 5" key="1">
    <citation type="journal article" date="2016" name="Nat. Commun.">
        <title>Thousands of microbial genomes shed light on interconnected biogeochemical processes in an aquifer system.</title>
        <authorList>
            <person name="Anantharaman K."/>
            <person name="Brown C.T."/>
            <person name="Hug L.A."/>
            <person name="Sharon I."/>
            <person name="Castelle C.J."/>
            <person name="Probst A.J."/>
            <person name="Thomas B.C."/>
            <person name="Singh A."/>
            <person name="Wilkins M.J."/>
            <person name="Karaoz U."/>
            <person name="Brodie E.L."/>
            <person name="Williams K.H."/>
            <person name="Hubbard S.S."/>
            <person name="Banfield J.F."/>
        </authorList>
    </citation>
    <scope>NUCLEOTIDE SEQUENCE [LARGE SCALE GENOMIC DNA]</scope>
</reference>
<feature type="region of interest" description="Disordered" evidence="1">
    <location>
        <begin position="100"/>
        <end position="132"/>
    </location>
</feature>
<evidence type="ECO:0000313" key="4">
    <source>
        <dbReference type="EMBL" id="OGC80281.1"/>
    </source>
</evidence>
<dbReference type="GO" id="GO:0015627">
    <property type="term" value="C:type II protein secretion system complex"/>
    <property type="evidence" value="ECO:0007669"/>
    <property type="project" value="TreeGrafter"/>
</dbReference>
<feature type="compositionally biased region" description="Pro residues" evidence="1">
    <location>
        <begin position="100"/>
        <end position="112"/>
    </location>
</feature>
<dbReference type="SUPFAM" id="SSF47781">
    <property type="entry name" value="RuvA domain 2-like"/>
    <property type="match status" value="1"/>
</dbReference>
<protein>
    <recommendedName>
        <fullName evidence="3">Helix-hairpin-helix DNA-binding motif class 1 domain-containing protein</fullName>
    </recommendedName>
</protein>
<dbReference type="STRING" id="1797243.A2943_00185"/>
<dbReference type="PANTHER" id="PTHR21180">
    <property type="entry name" value="ENDONUCLEASE/EXONUCLEASE/PHOSPHATASE FAMILY DOMAIN-CONTAINING PROTEIN 1"/>
    <property type="match status" value="1"/>
</dbReference>
<comment type="caution">
    <text evidence="4">The sequence shown here is derived from an EMBL/GenBank/DDBJ whole genome shotgun (WGS) entry which is preliminary data.</text>
</comment>
<dbReference type="InterPro" id="IPR004509">
    <property type="entry name" value="Competence_ComEA_HhH"/>
</dbReference>
<dbReference type="PANTHER" id="PTHR21180:SF32">
    <property type="entry name" value="ENDONUCLEASE_EXONUCLEASE_PHOSPHATASE FAMILY DOMAIN-CONTAINING PROTEIN 1"/>
    <property type="match status" value="1"/>
</dbReference>
<dbReference type="Pfam" id="PF12836">
    <property type="entry name" value="HHH_3"/>
    <property type="match status" value="1"/>
</dbReference>
<gene>
    <name evidence="4" type="ORF">A2943_00185</name>
</gene>
<dbReference type="NCBIfam" id="TIGR00426">
    <property type="entry name" value="competence protein ComEA helix-hairpin-helix repeat region"/>
    <property type="match status" value="1"/>
</dbReference>
<accession>A0A1F4XF36</accession>
<name>A0A1F4XF36_9BACT</name>
<dbReference type="InterPro" id="IPR010994">
    <property type="entry name" value="RuvA_2-like"/>
</dbReference>
<keyword evidence="2" id="KW-0812">Transmembrane</keyword>
<proteinExistence type="predicted"/>
<dbReference type="GO" id="GO:0015628">
    <property type="term" value="P:protein secretion by the type II secretion system"/>
    <property type="evidence" value="ECO:0007669"/>
    <property type="project" value="TreeGrafter"/>
</dbReference>
<organism evidence="4 5">
    <name type="scientific">Candidatus Adlerbacteria bacterium RIFCSPLOWO2_01_FULL_51_16</name>
    <dbReference type="NCBI Taxonomy" id="1797243"/>
    <lineage>
        <taxon>Bacteria</taxon>
        <taxon>Candidatus Adleribacteriota</taxon>
    </lineage>
</organism>
<keyword evidence="2" id="KW-1133">Transmembrane helix</keyword>
<evidence type="ECO:0000256" key="2">
    <source>
        <dbReference type="SAM" id="Phobius"/>
    </source>
</evidence>
<dbReference type="InterPro" id="IPR051675">
    <property type="entry name" value="Endo/Exo/Phosphatase_dom_1"/>
</dbReference>
<dbReference type="InterPro" id="IPR003583">
    <property type="entry name" value="Hlx-hairpin-Hlx_DNA-bd_motif"/>
</dbReference>
<dbReference type="GO" id="GO:0006281">
    <property type="term" value="P:DNA repair"/>
    <property type="evidence" value="ECO:0007669"/>
    <property type="project" value="InterPro"/>
</dbReference>
<evidence type="ECO:0000313" key="5">
    <source>
        <dbReference type="Proteomes" id="UP000176185"/>
    </source>
</evidence>
<dbReference type="SMART" id="SM00278">
    <property type="entry name" value="HhH1"/>
    <property type="match status" value="2"/>
</dbReference>
<feature type="domain" description="Helix-hairpin-helix DNA-binding motif class 1" evidence="3">
    <location>
        <begin position="70"/>
        <end position="89"/>
    </location>
</feature>
<dbReference type="Proteomes" id="UP000176185">
    <property type="component" value="Unassembled WGS sequence"/>
</dbReference>
<dbReference type="EMBL" id="MEWX01000026">
    <property type="protein sequence ID" value="OGC80281.1"/>
    <property type="molecule type" value="Genomic_DNA"/>
</dbReference>
<dbReference type="Gene3D" id="1.10.150.280">
    <property type="entry name" value="AF1531-like domain"/>
    <property type="match status" value="1"/>
</dbReference>